<comment type="caution">
    <text evidence="5">The sequence shown here is derived from an EMBL/GenBank/DDBJ whole genome shotgun (WGS) entry which is preliminary data.</text>
</comment>
<evidence type="ECO:0000256" key="1">
    <source>
        <dbReference type="ARBA" id="ARBA00022448"/>
    </source>
</evidence>
<evidence type="ECO:0000313" key="6">
    <source>
        <dbReference type="Proteomes" id="UP000194933"/>
    </source>
</evidence>
<dbReference type="InterPro" id="IPR027417">
    <property type="entry name" value="P-loop_NTPase"/>
</dbReference>
<gene>
    <name evidence="5" type="ORF">A5844_002638</name>
</gene>
<evidence type="ECO:0000259" key="4">
    <source>
        <dbReference type="PROSITE" id="PS50893"/>
    </source>
</evidence>
<dbReference type="GO" id="GO:0005524">
    <property type="term" value="F:ATP binding"/>
    <property type="evidence" value="ECO:0007669"/>
    <property type="project" value="UniProtKB-KW"/>
</dbReference>
<name>A0A242JXC7_9ENTE</name>
<dbReference type="InterPro" id="IPR050763">
    <property type="entry name" value="ABC_transporter_ATP-binding"/>
</dbReference>
<dbReference type="EMBL" id="NGMO01000005">
    <property type="protein sequence ID" value="OTP06932.1"/>
    <property type="molecule type" value="Genomic_DNA"/>
</dbReference>
<dbReference type="STRING" id="1987383.A5844_002638"/>
<protein>
    <submittedName>
        <fullName evidence="5">ABC transporter ATP-binding protein</fullName>
    </submittedName>
</protein>
<accession>A0A242JXC7</accession>
<dbReference type="PANTHER" id="PTHR42711">
    <property type="entry name" value="ABC TRANSPORTER ATP-BINDING PROTEIN"/>
    <property type="match status" value="1"/>
</dbReference>
<evidence type="ECO:0000256" key="2">
    <source>
        <dbReference type="ARBA" id="ARBA00022741"/>
    </source>
</evidence>
<keyword evidence="2" id="KW-0547">Nucleotide-binding</keyword>
<keyword evidence="1" id="KW-0813">Transport</keyword>
<dbReference type="AlphaFoldDB" id="A0A242JXC7"/>
<dbReference type="SMART" id="SM00382">
    <property type="entry name" value="AAA"/>
    <property type="match status" value="1"/>
</dbReference>
<dbReference type="Gene3D" id="3.40.50.300">
    <property type="entry name" value="P-loop containing nucleotide triphosphate hydrolases"/>
    <property type="match status" value="1"/>
</dbReference>
<evidence type="ECO:0000256" key="3">
    <source>
        <dbReference type="ARBA" id="ARBA00022840"/>
    </source>
</evidence>
<organism evidence="5 6">
    <name type="scientific">Candidatus Enterococcus wittei</name>
    <dbReference type="NCBI Taxonomy" id="1987383"/>
    <lineage>
        <taxon>Bacteria</taxon>
        <taxon>Bacillati</taxon>
        <taxon>Bacillota</taxon>
        <taxon>Bacilli</taxon>
        <taxon>Lactobacillales</taxon>
        <taxon>Enterococcaceae</taxon>
        <taxon>Enterococcus</taxon>
    </lineage>
</organism>
<dbReference type="PROSITE" id="PS50893">
    <property type="entry name" value="ABC_TRANSPORTER_2"/>
    <property type="match status" value="1"/>
</dbReference>
<dbReference type="PROSITE" id="PS00211">
    <property type="entry name" value="ABC_TRANSPORTER_1"/>
    <property type="match status" value="1"/>
</dbReference>
<dbReference type="Pfam" id="PF00005">
    <property type="entry name" value="ABC_tran"/>
    <property type="match status" value="1"/>
</dbReference>
<dbReference type="PANTHER" id="PTHR42711:SF15">
    <property type="entry name" value="ABC-TYPE MULTIDRUG TRANSPORT SYSTEM, ATPASE COMPONENT"/>
    <property type="match status" value="1"/>
</dbReference>
<sequence length="311" mass="35374">MTHALEINELKKIYATGVEALRGINLTVEEGDFYALLGPNGAGKSTTIGIITSLVNKTSGKVKVFGYDLDTDLVRAKQQIGLVPQEFNFNPFETVQQIVVNQAGYYGVARNEALKRSEKYLKQSNLWEKRNVRARMLSGGMKRRLMIARALMHEPKLLILDEPTAGVDIELRREMWEFLRELNESGTTIILTTHYLEEAEMLCRNIGIIQSGELIENTSMKALLSKLQFETFIFDLAPYDRQPEIVGYSSVYEDERTLAVEVERDQGVNGIFDQLSAQGVKVLSMRNKSNRLEELFLKITEETYHVEEKNV</sequence>
<dbReference type="InterPro" id="IPR003593">
    <property type="entry name" value="AAA+_ATPase"/>
</dbReference>
<feature type="domain" description="ABC transporter" evidence="4">
    <location>
        <begin position="5"/>
        <end position="236"/>
    </location>
</feature>
<keyword evidence="6" id="KW-1185">Reference proteome</keyword>
<proteinExistence type="predicted"/>
<dbReference type="GO" id="GO:0016887">
    <property type="term" value="F:ATP hydrolysis activity"/>
    <property type="evidence" value="ECO:0007669"/>
    <property type="project" value="InterPro"/>
</dbReference>
<dbReference type="InterPro" id="IPR003439">
    <property type="entry name" value="ABC_transporter-like_ATP-bd"/>
</dbReference>
<dbReference type="CDD" id="cd03230">
    <property type="entry name" value="ABC_DR_subfamily_A"/>
    <property type="match status" value="1"/>
</dbReference>
<dbReference type="RefSeq" id="WP_086285652.1">
    <property type="nucleotide sequence ID" value="NZ_NGMO01000005.1"/>
</dbReference>
<dbReference type="Proteomes" id="UP000194933">
    <property type="component" value="Unassembled WGS sequence"/>
</dbReference>
<dbReference type="FunFam" id="3.40.50.300:FF:000361">
    <property type="entry name" value="Multidrug ABC transporter ATP-binding protein"/>
    <property type="match status" value="1"/>
</dbReference>
<keyword evidence="3 5" id="KW-0067">ATP-binding</keyword>
<dbReference type="InterPro" id="IPR017871">
    <property type="entry name" value="ABC_transporter-like_CS"/>
</dbReference>
<evidence type="ECO:0000313" key="5">
    <source>
        <dbReference type="EMBL" id="OTP06932.1"/>
    </source>
</evidence>
<reference evidence="5 6" key="1">
    <citation type="submission" date="2017-05" db="EMBL/GenBank/DDBJ databases">
        <title>The Genome Sequence of Enterococcus sp. 10A9_DIV0425.</title>
        <authorList>
            <consortium name="The Broad Institute Genomics Platform"/>
            <consortium name="The Broad Institute Genomic Center for Infectious Diseases"/>
            <person name="Earl A."/>
            <person name="Manson A."/>
            <person name="Schwartman J."/>
            <person name="Gilmore M."/>
            <person name="Abouelleil A."/>
            <person name="Cao P."/>
            <person name="Chapman S."/>
            <person name="Cusick C."/>
            <person name="Shea T."/>
            <person name="Young S."/>
            <person name="Neafsey D."/>
            <person name="Nusbaum C."/>
            <person name="Birren B."/>
        </authorList>
    </citation>
    <scope>NUCLEOTIDE SEQUENCE [LARGE SCALE GENOMIC DNA]</scope>
    <source>
        <strain evidence="5 6">10A9_DIV0425</strain>
    </source>
</reference>
<dbReference type="SUPFAM" id="SSF52540">
    <property type="entry name" value="P-loop containing nucleoside triphosphate hydrolases"/>
    <property type="match status" value="1"/>
</dbReference>